<gene>
    <name evidence="2" type="ORF">CTM90_16205</name>
</gene>
<dbReference type="Pfam" id="PF22557">
    <property type="entry name" value="DuOB"/>
    <property type="match status" value="1"/>
</dbReference>
<name>A0ABD6X0P8_PHODM</name>
<reference evidence="2 3" key="1">
    <citation type="submission" date="2018-03" db="EMBL/GenBank/DDBJ databases">
        <title>Whole genome sequencing of Histamine producing bacteria.</title>
        <authorList>
            <person name="Butler K."/>
        </authorList>
    </citation>
    <scope>NUCLEOTIDE SEQUENCE [LARGE SCALE GENOMIC DNA]</scope>
    <source>
        <strain evidence="2 3">BT-6</strain>
    </source>
</reference>
<sequence>MPQSEVVVLANSIKHGQHCVAGKCVNTGSWIRPVSNLQGGELSHQQAKIQNPHGIFNVRPLQKARMGLAQHAPLPHQPENYLIDGTVWVQNYSFNAGQLNTLLDTPGDLWGAGNRVDHDQITAGLFNVPQSLYLVQVGNLSLYYTEDDKRRVSFSYGGIDYDLAATDPRFDEIVTKHLPTSGILCVSLGENYQGYCYKLVATIF</sequence>
<organism evidence="2 3">
    <name type="scientific">Photobacterium damselae</name>
    <dbReference type="NCBI Taxonomy" id="38293"/>
    <lineage>
        <taxon>Bacteria</taxon>
        <taxon>Pseudomonadati</taxon>
        <taxon>Pseudomonadota</taxon>
        <taxon>Gammaproteobacteria</taxon>
        <taxon>Vibrionales</taxon>
        <taxon>Vibrionaceae</taxon>
        <taxon>Photobacterium</taxon>
    </lineage>
</organism>
<dbReference type="RefSeq" id="WP_065172384.1">
    <property type="nucleotide sequence ID" value="NZ_LZFH01000056.1"/>
</dbReference>
<comment type="caution">
    <text evidence="2">The sequence shown here is derived from an EMBL/GenBank/DDBJ whole genome shotgun (WGS) entry which is preliminary data.</text>
</comment>
<feature type="domain" description="Dual OB-containing" evidence="1">
    <location>
        <begin position="5"/>
        <end position="203"/>
    </location>
</feature>
<accession>A0ABD6X0P8</accession>
<dbReference type="InterPro" id="IPR054335">
    <property type="entry name" value="DuOB_dom"/>
</dbReference>
<evidence type="ECO:0000259" key="1">
    <source>
        <dbReference type="Pfam" id="PF22557"/>
    </source>
</evidence>
<proteinExistence type="predicted"/>
<dbReference type="AlphaFoldDB" id="A0ABD6X0P8"/>
<dbReference type="EMBL" id="PYMM01000013">
    <property type="protein sequence ID" value="PSU15582.1"/>
    <property type="molecule type" value="Genomic_DNA"/>
</dbReference>
<evidence type="ECO:0000313" key="2">
    <source>
        <dbReference type="EMBL" id="PSU15582.1"/>
    </source>
</evidence>
<protein>
    <recommendedName>
        <fullName evidence="1">Dual OB-containing domain-containing protein</fullName>
    </recommendedName>
</protein>
<evidence type="ECO:0000313" key="3">
    <source>
        <dbReference type="Proteomes" id="UP000241404"/>
    </source>
</evidence>
<dbReference type="Proteomes" id="UP000241404">
    <property type="component" value="Unassembled WGS sequence"/>
</dbReference>